<sequence>MSSDFKISLVTTICALLLIMAFSFTAVMN</sequence>
<gene>
    <name evidence="2" type="primary">ynhF</name>
    <name evidence="2" type="ORF">FCN80_13325</name>
</gene>
<organism evidence="2 3">
    <name type="scientific">Martelella alba</name>
    <dbReference type="NCBI Taxonomy" id="2590451"/>
    <lineage>
        <taxon>Bacteria</taxon>
        <taxon>Pseudomonadati</taxon>
        <taxon>Pseudomonadota</taxon>
        <taxon>Alphaproteobacteria</taxon>
        <taxon>Hyphomicrobiales</taxon>
        <taxon>Aurantimonadaceae</taxon>
        <taxon>Martelella</taxon>
    </lineage>
</organism>
<accession>A0ABY2SJJ2</accession>
<reference evidence="2 3" key="1">
    <citation type="submission" date="2019-04" db="EMBL/GenBank/DDBJ databases">
        <authorList>
            <person name="Li M."/>
            <person name="Gao C."/>
        </authorList>
    </citation>
    <scope>NUCLEOTIDE SEQUENCE [LARGE SCALE GENOMIC DNA]</scope>
    <source>
        <strain evidence="2 3">BGMRC 2031</strain>
    </source>
</reference>
<protein>
    <submittedName>
        <fullName evidence="2">YnhF family membrane protein</fullName>
    </submittedName>
</protein>
<comment type="caution">
    <text evidence="2">The sequence shown here is derived from an EMBL/GenBank/DDBJ whole genome shotgun (WGS) entry which is preliminary data.</text>
</comment>
<proteinExistence type="predicted"/>
<evidence type="ECO:0000313" key="2">
    <source>
        <dbReference type="EMBL" id="TKI05644.1"/>
    </source>
</evidence>
<keyword evidence="1" id="KW-0812">Transmembrane</keyword>
<feature type="transmembrane region" description="Helical" evidence="1">
    <location>
        <begin position="7"/>
        <end position="28"/>
    </location>
</feature>
<evidence type="ECO:0000313" key="3">
    <source>
        <dbReference type="Proteomes" id="UP000305202"/>
    </source>
</evidence>
<dbReference type="InterPro" id="IPR047743">
    <property type="entry name" value="YnhF-like"/>
</dbReference>
<keyword evidence="1" id="KW-0472">Membrane</keyword>
<dbReference type="NCBIfam" id="NF033411">
    <property type="entry name" value="small_mem_YnhF"/>
    <property type="match status" value="1"/>
</dbReference>
<dbReference type="Proteomes" id="UP000305202">
    <property type="component" value="Unassembled WGS sequence"/>
</dbReference>
<evidence type="ECO:0000256" key="1">
    <source>
        <dbReference type="SAM" id="Phobius"/>
    </source>
</evidence>
<dbReference type="RefSeq" id="WP_136990648.1">
    <property type="nucleotide sequence ID" value="NZ_SZPQ01000018.1"/>
</dbReference>
<keyword evidence="1" id="KW-1133">Transmembrane helix</keyword>
<name>A0ABY2SJJ2_9HYPH</name>
<dbReference type="EMBL" id="SZPQ01000018">
    <property type="protein sequence ID" value="TKI05644.1"/>
    <property type="molecule type" value="Genomic_DNA"/>
</dbReference>
<keyword evidence="3" id="KW-1185">Reference proteome</keyword>